<dbReference type="GO" id="GO:0005938">
    <property type="term" value="C:cell cortex"/>
    <property type="evidence" value="ECO:0007669"/>
    <property type="project" value="UniProtKB-ARBA"/>
</dbReference>
<evidence type="ECO:0000259" key="3">
    <source>
        <dbReference type="PROSITE" id="PS50238"/>
    </source>
</evidence>
<dbReference type="Proteomes" id="UP000799423">
    <property type="component" value="Unassembled WGS sequence"/>
</dbReference>
<evidence type="ECO:0000256" key="1">
    <source>
        <dbReference type="ARBA" id="ARBA00022468"/>
    </source>
</evidence>
<dbReference type="InterPro" id="IPR050729">
    <property type="entry name" value="Rho-GAP"/>
</dbReference>
<feature type="compositionally biased region" description="Basic and acidic residues" evidence="2">
    <location>
        <begin position="176"/>
        <end position="189"/>
    </location>
</feature>
<feature type="region of interest" description="Disordered" evidence="2">
    <location>
        <begin position="284"/>
        <end position="343"/>
    </location>
</feature>
<feature type="compositionally biased region" description="Basic and acidic residues" evidence="2">
    <location>
        <begin position="286"/>
        <end position="311"/>
    </location>
</feature>
<dbReference type="PROSITE" id="PS50238">
    <property type="entry name" value="RHOGAP"/>
    <property type="match status" value="1"/>
</dbReference>
<dbReference type="InterPro" id="IPR008936">
    <property type="entry name" value="Rho_GTPase_activation_prot"/>
</dbReference>
<dbReference type="OrthoDB" id="185175at2759"/>
<evidence type="ECO:0000256" key="2">
    <source>
        <dbReference type="SAM" id="MobiDB-lite"/>
    </source>
</evidence>
<sequence length="769" mass="85287">MARHRRAACAIPLDHRRPPAASHAPSPLRPLTPQSPAQHRLLAHQTLACSHIESLRKMPKSSTLSLAMRGKTGKESTNAPMSPKSPRSPKIPEESDFATPHAAFHQMPQSPASPKPRKDSKSIFSNFAASRSSSRLNSQDTTARPAAEQQQSPGLYSNGRSGSSTPDLGRPVRTPNSDDNRSDILRLDQRTGSGLSSAPSDPHGDPAKRNTIKPKKPGLLSRSKSIKGDDASSTRTKLNKAPPAQLSPELAGSWTHNSDGSQLRTAPMEKGQSWRQNMGIGKLRTHSADRQDGTRHVQREEDHGPRRDRAEQISLASSSYNDKGPGLISSLGSGARKMGEKMDSARKGVFGKLGRSSSNHESQTFVSNEPYVCKIIHKPLIEQTRLTRISTRLEQSRDKTEFWMPALPWRCIEYVFASLMCGSQLTTRHSYLNMRGCEEEGLYRVPGSAQQVRYYERKFDEDRDIDLISDPNLNDPNVIGSLFKNWLRQLPDEIFPKAIQAAIQHECQGAKTTPQMLKDELSKLPPFNYYLLFAITCHISLLHSCSEFNKMNYNNLCICFQPAIKIDAFCFQFLILDWRNCWQGCWTEKDFLTDELNFLGAAELETQQLQQPQQHGLSRNGHAQASKHKGSQQSSHVGQPVKPISTRSNSTDHVKSSIRTLSMDTNGRATPPNPSVILSEASLASAPRTRGGYGETSPERQSPSAHSWDDHGTRDTPQRALPAVMTELPADIDDGATPTQAQHSRGLSDSTQFRLDLRDPPSSPFNIKF</sequence>
<feature type="region of interest" description="Disordered" evidence="2">
    <location>
        <begin position="55"/>
        <end position="272"/>
    </location>
</feature>
<feature type="compositionally biased region" description="Low complexity" evidence="2">
    <location>
        <begin position="19"/>
        <end position="31"/>
    </location>
</feature>
<feature type="compositionally biased region" description="Polar residues" evidence="2">
    <location>
        <begin position="656"/>
        <end position="668"/>
    </location>
</feature>
<dbReference type="GO" id="GO:0005096">
    <property type="term" value="F:GTPase activator activity"/>
    <property type="evidence" value="ECO:0007669"/>
    <property type="project" value="UniProtKB-KW"/>
</dbReference>
<gene>
    <name evidence="4" type="ORF">T440DRAFT_237032</name>
</gene>
<proteinExistence type="predicted"/>
<protein>
    <recommendedName>
        <fullName evidence="3">Rho-GAP domain-containing protein</fullName>
    </recommendedName>
</protein>
<evidence type="ECO:0000313" key="4">
    <source>
        <dbReference type="EMBL" id="KAF2854584.1"/>
    </source>
</evidence>
<dbReference type="Pfam" id="PF00620">
    <property type="entry name" value="RhoGAP"/>
    <property type="match status" value="1"/>
</dbReference>
<dbReference type="EMBL" id="MU006292">
    <property type="protein sequence ID" value="KAF2854584.1"/>
    <property type="molecule type" value="Genomic_DNA"/>
</dbReference>
<dbReference type="AlphaFoldDB" id="A0A6A7BGP7"/>
<dbReference type="PANTHER" id="PTHR23176:SF125">
    <property type="entry name" value="GTPASE ACTIVATOR (BEM2), PUTATIVE (AFU_ORTHOLOGUE AFUA_7G04450)-RELATED"/>
    <property type="match status" value="1"/>
</dbReference>
<feature type="compositionally biased region" description="Low complexity" evidence="2">
    <location>
        <begin position="122"/>
        <end position="138"/>
    </location>
</feature>
<feature type="compositionally biased region" description="Polar residues" evidence="2">
    <location>
        <begin position="737"/>
        <end position="753"/>
    </location>
</feature>
<dbReference type="Gene3D" id="1.10.555.10">
    <property type="entry name" value="Rho GTPase activation protein"/>
    <property type="match status" value="1"/>
</dbReference>
<dbReference type="InterPro" id="IPR000198">
    <property type="entry name" value="RhoGAP_dom"/>
</dbReference>
<dbReference type="SUPFAM" id="SSF48350">
    <property type="entry name" value="GTPase activation domain, GAP"/>
    <property type="match status" value="1"/>
</dbReference>
<evidence type="ECO:0000313" key="5">
    <source>
        <dbReference type="Proteomes" id="UP000799423"/>
    </source>
</evidence>
<dbReference type="PANTHER" id="PTHR23176">
    <property type="entry name" value="RHO/RAC/CDC GTPASE-ACTIVATING PROTEIN"/>
    <property type="match status" value="1"/>
</dbReference>
<feature type="region of interest" description="Disordered" evidence="2">
    <location>
        <begin position="1"/>
        <end position="34"/>
    </location>
</feature>
<dbReference type="SMART" id="SM00324">
    <property type="entry name" value="RhoGAP"/>
    <property type="match status" value="1"/>
</dbReference>
<reference evidence="4" key="1">
    <citation type="submission" date="2020-01" db="EMBL/GenBank/DDBJ databases">
        <authorList>
            <consortium name="DOE Joint Genome Institute"/>
            <person name="Haridas S."/>
            <person name="Albert R."/>
            <person name="Binder M."/>
            <person name="Bloem J."/>
            <person name="Labutti K."/>
            <person name="Salamov A."/>
            <person name="Andreopoulos B."/>
            <person name="Baker S.E."/>
            <person name="Barry K."/>
            <person name="Bills G."/>
            <person name="Bluhm B.H."/>
            <person name="Cannon C."/>
            <person name="Castanera R."/>
            <person name="Culley D.E."/>
            <person name="Daum C."/>
            <person name="Ezra D."/>
            <person name="Gonzalez J.B."/>
            <person name="Henrissat B."/>
            <person name="Kuo A."/>
            <person name="Liang C."/>
            <person name="Lipzen A."/>
            <person name="Lutzoni F."/>
            <person name="Magnuson J."/>
            <person name="Mondo S."/>
            <person name="Nolan M."/>
            <person name="Ohm R."/>
            <person name="Pangilinan J."/>
            <person name="Park H.-J."/>
            <person name="Ramirez L."/>
            <person name="Alfaro M."/>
            <person name="Sun H."/>
            <person name="Tritt A."/>
            <person name="Yoshinaga Y."/>
            <person name="Zwiers L.-H."/>
            <person name="Turgeon B.G."/>
            <person name="Goodwin S.B."/>
            <person name="Spatafora J.W."/>
            <person name="Crous P.W."/>
            <person name="Grigoriev I.V."/>
        </authorList>
    </citation>
    <scope>NUCLEOTIDE SEQUENCE</scope>
    <source>
        <strain evidence="4">IPT5</strain>
    </source>
</reference>
<feature type="compositionally biased region" description="Polar residues" evidence="2">
    <location>
        <begin position="254"/>
        <end position="264"/>
    </location>
</feature>
<feature type="region of interest" description="Disordered" evidence="2">
    <location>
        <begin position="609"/>
        <end position="769"/>
    </location>
</feature>
<accession>A0A6A7BGP7</accession>
<dbReference type="CDD" id="cd00159">
    <property type="entry name" value="RhoGAP"/>
    <property type="match status" value="1"/>
</dbReference>
<feature type="compositionally biased region" description="Polar residues" evidence="2">
    <location>
        <begin position="190"/>
        <end position="199"/>
    </location>
</feature>
<feature type="compositionally biased region" description="Polar residues" evidence="2">
    <location>
        <begin position="148"/>
        <end position="166"/>
    </location>
</feature>
<name>A0A6A7BGP7_9PLEO</name>
<feature type="domain" description="Rho-GAP" evidence="3">
    <location>
        <begin position="391"/>
        <end position="599"/>
    </location>
</feature>
<organism evidence="4 5">
    <name type="scientific">Plenodomus tracheiphilus IPT5</name>
    <dbReference type="NCBI Taxonomy" id="1408161"/>
    <lineage>
        <taxon>Eukaryota</taxon>
        <taxon>Fungi</taxon>
        <taxon>Dikarya</taxon>
        <taxon>Ascomycota</taxon>
        <taxon>Pezizomycotina</taxon>
        <taxon>Dothideomycetes</taxon>
        <taxon>Pleosporomycetidae</taxon>
        <taxon>Pleosporales</taxon>
        <taxon>Pleosporineae</taxon>
        <taxon>Leptosphaeriaceae</taxon>
        <taxon>Plenodomus</taxon>
    </lineage>
</organism>
<feature type="compositionally biased region" description="Basic and acidic residues" evidence="2">
    <location>
        <begin position="707"/>
        <end position="717"/>
    </location>
</feature>
<dbReference type="GO" id="GO:0007165">
    <property type="term" value="P:signal transduction"/>
    <property type="evidence" value="ECO:0007669"/>
    <property type="project" value="InterPro"/>
</dbReference>
<keyword evidence="1" id="KW-0343">GTPase activation</keyword>
<keyword evidence="5" id="KW-1185">Reference proteome</keyword>